<feature type="transmembrane region" description="Helical" evidence="1">
    <location>
        <begin position="21"/>
        <end position="43"/>
    </location>
</feature>
<keyword evidence="1" id="KW-0812">Transmembrane</keyword>
<dbReference type="OrthoDB" id="515558at2"/>
<organism evidence="2">
    <name type="scientific">Trichodesmium erythraeum (strain IMS101)</name>
    <dbReference type="NCBI Taxonomy" id="203124"/>
    <lineage>
        <taxon>Bacteria</taxon>
        <taxon>Bacillati</taxon>
        <taxon>Cyanobacteriota</taxon>
        <taxon>Cyanophyceae</taxon>
        <taxon>Oscillatoriophycideae</taxon>
        <taxon>Oscillatoriales</taxon>
        <taxon>Microcoleaceae</taxon>
        <taxon>Trichodesmium</taxon>
    </lineage>
</organism>
<evidence type="ECO:0000256" key="1">
    <source>
        <dbReference type="SAM" id="Phobius"/>
    </source>
</evidence>
<dbReference type="KEGG" id="ter:Tery_2344"/>
<evidence type="ECO:0000313" key="2">
    <source>
        <dbReference type="EMBL" id="ABG51564.1"/>
    </source>
</evidence>
<feature type="transmembrane region" description="Helical" evidence="1">
    <location>
        <begin position="63"/>
        <end position="92"/>
    </location>
</feature>
<sequence>MTNSTPKSNKKSTPKVNPLQCLASAVISGSLATVTYSLMQSVAKTFASKPITSDNFLVVNLSGAVRTLVVGVIALVACICAIVTLGLIALAIQTIIHRFTNKEMPPNEG</sequence>
<keyword evidence="1" id="KW-0472">Membrane</keyword>
<dbReference type="eggNOG" id="ENOG5032ZPB">
    <property type="taxonomic scope" value="Bacteria"/>
</dbReference>
<dbReference type="RefSeq" id="WP_011611931.1">
    <property type="nucleotide sequence ID" value="NC_008312.1"/>
</dbReference>
<protein>
    <recommendedName>
        <fullName evidence="3">DUF3082 domain-containing protein</fullName>
    </recommendedName>
</protein>
<reference evidence="2" key="1">
    <citation type="submission" date="2006-06" db="EMBL/GenBank/DDBJ databases">
        <title>Complete sequence of Trichodesmium erythraeum IMS101.</title>
        <authorList>
            <consortium name="US DOE Joint Genome Institute"/>
            <person name="Copeland A."/>
            <person name="Lucas S."/>
            <person name="Lapidus A."/>
            <person name="Barry K."/>
            <person name="Detter J.C."/>
            <person name="Glavina del Rio T."/>
            <person name="Hammon N."/>
            <person name="Israni S."/>
            <person name="Dalin E."/>
            <person name="Tice H."/>
            <person name="Pitluck S."/>
            <person name="Kiss H."/>
            <person name="Munk A.C."/>
            <person name="Brettin T."/>
            <person name="Bruce D."/>
            <person name="Han C."/>
            <person name="Tapia R."/>
            <person name="Gilna P."/>
            <person name="Schmutz J."/>
            <person name="Larimer F."/>
            <person name="Land M."/>
            <person name="Hauser L."/>
            <person name="Kyrpides N."/>
            <person name="Kim E."/>
            <person name="Richardson P."/>
        </authorList>
    </citation>
    <scope>NUCLEOTIDE SEQUENCE [LARGE SCALE GENOMIC DNA]</scope>
    <source>
        <strain evidence="2">IMS101</strain>
    </source>
</reference>
<dbReference type="HOGENOM" id="CLU_157044_2_0_3"/>
<keyword evidence="1" id="KW-1133">Transmembrane helix</keyword>
<dbReference type="STRING" id="203124.Tery_2344"/>
<dbReference type="EMBL" id="CP000393">
    <property type="protein sequence ID" value="ABG51564.1"/>
    <property type="molecule type" value="Genomic_DNA"/>
</dbReference>
<dbReference type="InterPro" id="IPR021434">
    <property type="entry name" value="DUF3082"/>
</dbReference>
<proteinExistence type="predicted"/>
<name>Q112L0_TRIEI</name>
<dbReference type="AlphaFoldDB" id="Q112L0"/>
<evidence type="ECO:0008006" key="3">
    <source>
        <dbReference type="Google" id="ProtNLM"/>
    </source>
</evidence>
<accession>Q112L0</accession>
<dbReference type="Pfam" id="PF11282">
    <property type="entry name" value="DUF3082"/>
    <property type="match status" value="1"/>
</dbReference>
<gene>
    <name evidence="2" type="ordered locus">Tery_2344</name>
</gene>